<feature type="domain" description="Protein kinase" evidence="9">
    <location>
        <begin position="380"/>
        <end position="636"/>
    </location>
</feature>
<dbReference type="Pfam" id="PF12796">
    <property type="entry name" value="Ank_2"/>
    <property type="match status" value="1"/>
</dbReference>
<dbReference type="InterPro" id="IPR000961">
    <property type="entry name" value="AGC-kinase_C"/>
</dbReference>
<feature type="region of interest" description="Disordered" evidence="8">
    <location>
        <begin position="341"/>
        <end position="370"/>
    </location>
</feature>
<dbReference type="Pfam" id="PF00069">
    <property type="entry name" value="Pkinase"/>
    <property type="match status" value="1"/>
</dbReference>
<dbReference type="FunFam" id="1.10.510.10:FF:000465">
    <property type="entry name" value="Non-specific serine/threonine protein kinase"/>
    <property type="match status" value="1"/>
</dbReference>
<accession>A0A8S1Q902</accession>
<feature type="repeat" description="ANK" evidence="6">
    <location>
        <begin position="190"/>
        <end position="222"/>
    </location>
</feature>
<dbReference type="GO" id="GO:0004674">
    <property type="term" value="F:protein serine/threonine kinase activity"/>
    <property type="evidence" value="ECO:0007669"/>
    <property type="project" value="UniProtKB-KW"/>
</dbReference>
<proteinExistence type="predicted"/>
<evidence type="ECO:0000256" key="4">
    <source>
        <dbReference type="ARBA" id="ARBA00022777"/>
    </source>
</evidence>
<evidence type="ECO:0000256" key="5">
    <source>
        <dbReference type="ARBA" id="ARBA00022840"/>
    </source>
</evidence>
<dbReference type="InterPro" id="IPR017441">
    <property type="entry name" value="Protein_kinase_ATP_BS"/>
</dbReference>
<dbReference type="PROSITE" id="PS51285">
    <property type="entry name" value="AGC_KINASE_CTER"/>
    <property type="match status" value="1"/>
</dbReference>
<dbReference type="PROSITE" id="PS50297">
    <property type="entry name" value="ANK_REP_REGION"/>
    <property type="match status" value="1"/>
</dbReference>
<sequence length="691" mass="80442">MSQEKIKRYKQAMFQLQKSKVKSEERVILNTSTNFKAYSPQYSPQINSILNHNKLSLKRSRSSHRIENNKINNKKKVSKNEINNQNQLKEFVNESLNLIQEMKKEINLKFLRYCKANNTGACLELLEPTIVHQLLNISPSIPINGDLKANLNVQDVNLNTALHIAVKNENIQLVQALIYKQINIEIENSEKMTSLILASYHGNIEIFKILIDAGAQINHQDMYGNMPLHYACKFNRKEIIKIILNLSNVIFKSNNDQKYPDYYIHDSEMLQLYNQYQLEHQSNWVKLKIEKKMKEIQIKHIYMEYYSKSNKLKINLFKQQQQQQSNNNNILIDTKKESKQVIHNDKSSQNKQQKGNANTPSTLDSIKQSKREDKIGPKQFQVLGLLGKGSFGEVYLVEKNKKLYAMKVLIKKMLFEQNICRYAMSERNILSVTCHPFIVRLRYAFQTEDKLFMILDYCPGGDLGMLLCKIKRFPEELVKLYVCEIILALEDLHNRDIVFRDLKPDNILVDGDGHVLLTDFGLSKEGIERSNIGTKSFCGSVAYLAPEMLKRQGHGKAIDWYLLGVVMYELLVGLPPYYADDKDTLFYNIENANLQIPQFISIECRILLKSLLERNANRRLGSGQGDSQEIKNHPYFQNINWDQVLRRELQLPKPDYSLKIKSIGDRDIFDLENFIEFEHNHVNGWSYVQTE</sequence>
<dbReference type="CDD" id="cd05123">
    <property type="entry name" value="STKc_AGC"/>
    <property type="match status" value="1"/>
</dbReference>
<dbReference type="PROSITE" id="PS50011">
    <property type="entry name" value="PROTEIN_KINASE_DOM"/>
    <property type="match status" value="1"/>
</dbReference>
<evidence type="ECO:0000256" key="6">
    <source>
        <dbReference type="PROSITE-ProRule" id="PRU00023"/>
    </source>
</evidence>
<name>A0A8S1Q902_9CILI</name>
<dbReference type="SMART" id="SM00248">
    <property type="entry name" value="ANK"/>
    <property type="match status" value="3"/>
</dbReference>
<feature type="compositionally biased region" description="Polar residues" evidence="8">
    <location>
        <begin position="349"/>
        <end position="366"/>
    </location>
</feature>
<evidence type="ECO:0000313" key="11">
    <source>
        <dbReference type="EMBL" id="CAD8111527.1"/>
    </source>
</evidence>
<dbReference type="PROSITE" id="PS00107">
    <property type="entry name" value="PROTEIN_KINASE_ATP"/>
    <property type="match status" value="1"/>
</dbReference>
<keyword evidence="4" id="KW-0418">Kinase</keyword>
<dbReference type="InterPro" id="IPR045270">
    <property type="entry name" value="STKc_AGC"/>
</dbReference>
<evidence type="ECO:0000259" key="10">
    <source>
        <dbReference type="PROSITE" id="PS51285"/>
    </source>
</evidence>
<dbReference type="PROSITE" id="PS50088">
    <property type="entry name" value="ANK_REPEAT"/>
    <property type="match status" value="2"/>
</dbReference>
<comment type="caution">
    <text evidence="11">The sequence shown here is derived from an EMBL/GenBank/DDBJ whole genome shotgun (WGS) entry which is preliminary data.</text>
</comment>
<keyword evidence="12" id="KW-1185">Reference proteome</keyword>
<evidence type="ECO:0000259" key="9">
    <source>
        <dbReference type="PROSITE" id="PS50011"/>
    </source>
</evidence>
<dbReference type="EMBL" id="CAJJDN010000098">
    <property type="protein sequence ID" value="CAD8111527.1"/>
    <property type="molecule type" value="Genomic_DNA"/>
</dbReference>
<evidence type="ECO:0000256" key="7">
    <source>
        <dbReference type="PROSITE-ProRule" id="PRU10141"/>
    </source>
</evidence>
<evidence type="ECO:0000256" key="3">
    <source>
        <dbReference type="ARBA" id="ARBA00022741"/>
    </source>
</evidence>
<dbReference type="SMART" id="SM00220">
    <property type="entry name" value="S_TKc"/>
    <property type="match status" value="1"/>
</dbReference>
<feature type="repeat" description="ANK" evidence="6">
    <location>
        <begin position="157"/>
        <end position="189"/>
    </location>
</feature>
<evidence type="ECO:0000256" key="1">
    <source>
        <dbReference type="ARBA" id="ARBA00022527"/>
    </source>
</evidence>
<keyword evidence="2" id="KW-0808">Transferase</keyword>
<dbReference type="InterPro" id="IPR002110">
    <property type="entry name" value="Ankyrin_rpt"/>
</dbReference>
<reference evidence="11" key="1">
    <citation type="submission" date="2021-01" db="EMBL/GenBank/DDBJ databases">
        <authorList>
            <consortium name="Genoscope - CEA"/>
            <person name="William W."/>
        </authorList>
    </citation>
    <scope>NUCLEOTIDE SEQUENCE</scope>
</reference>
<evidence type="ECO:0000256" key="2">
    <source>
        <dbReference type="ARBA" id="ARBA00022679"/>
    </source>
</evidence>
<keyword evidence="1" id="KW-0723">Serine/threonine-protein kinase</keyword>
<dbReference type="Proteomes" id="UP000692954">
    <property type="component" value="Unassembled WGS sequence"/>
</dbReference>
<protein>
    <submittedName>
        <fullName evidence="11">Uncharacterized protein</fullName>
    </submittedName>
</protein>
<keyword evidence="5 7" id="KW-0067">ATP-binding</keyword>
<evidence type="ECO:0000313" key="12">
    <source>
        <dbReference type="Proteomes" id="UP000692954"/>
    </source>
</evidence>
<feature type="domain" description="AGC-kinase C-terminal" evidence="10">
    <location>
        <begin position="637"/>
        <end position="691"/>
    </location>
</feature>
<organism evidence="11 12">
    <name type="scientific">Paramecium sonneborni</name>
    <dbReference type="NCBI Taxonomy" id="65129"/>
    <lineage>
        <taxon>Eukaryota</taxon>
        <taxon>Sar</taxon>
        <taxon>Alveolata</taxon>
        <taxon>Ciliophora</taxon>
        <taxon>Intramacronucleata</taxon>
        <taxon>Oligohymenophorea</taxon>
        <taxon>Peniculida</taxon>
        <taxon>Parameciidae</taxon>
        <taxon>Paramecium</taxon>
    </lineage>
</organism>
<evidence type="ECO:0000256" key="8">
    <source>
        <dbReference type="SAM" id="MobiDB-lite"/>
    </source>
</evidence>
<gene>
    <name evidence="11" type="ORF">PSON_ATCC_30995.1.T0980119</name>
</gene>
<dbReference type="GO" id="GO:0005524">
    <property type="term" value="F:ATP binding"/>
    <property type="evidence" value="ECO:0007669"/>
    <property type="project" value="UniProtKB-UniRule"/>
</dbReference>
<keyword evidence="3 7" id="KW-0547">Nucleotide-binding</keyword>
<dbReference type="PANTHER" id="PTHR24351">
    <property type="entry name" value="RIBOSOMAL PROTEIN S6 KINASE"/>
    <property type="match status" value="1"/>
</dbReference>
<dbReference type="InterPro" id="IPR000719">
    <property type="entry name" value="Prot_kinase_dom"/>
</dbReference>
<feature type="binding site" evidence="7">
    <location>
        <position position="412"/>
    </location>
    <ligand>
        <name>ATP</name>
        <dbReference type="ChEBI" id="CHEBI:30616"/>
    </ligand>
</feature>
<dbReference type="AlphaFoldDB" id="A0A8S1Q902"/>
<keyword evidence="6" id="KW-0040">ANK repeat</keyword>